<dbReference type="EMBL" id="CBXG010000014">
    <property type="protein sequence ID" value="CDM03414.1"/>
    <property type="molecule type" value="Genomic_DNA"/>
</dbReference>
<evidence type="ECO:0000313" key="2">
    <source>
        <dbReference type="Proteomes" id="UP000019380"/>
    </source>
</evidence>
<evidence type="ECO:0000313" key="1">
    <source>
        <dbReference type="EMBL" id="CDM03414.1"/>
    </source>
</evidence>
<name>D4VN44_9BACE</name>
<comment type="caution">
    <text evidence="1">The sequence shown here is derived from an EMBL/GenBank/DDBJ whole genome shotgun (WGS) entry which is preliminary data.</text>
</comment>
<proteinExistence type="predicted"/>
<reference evidence="1 2" key="1">
    <citation type="submission" date="2013-12" db="EMBL/GenBank/DDBJ databases">
        <title>Improved hybrid genome assemblies of Bacteroides xylanisolvens SD CC 1b and Bacteroides xylanisolvens SD CC 2a using Illumina and 454 Sequencing.</title>
        <authorList>
            <person name="Ramaraj T."/>
            <person name="Sundararajan A."/>
            <person name="Mudge J."/>
            <person name="Schilkey F.D."/>
            <person name="Delvecchio V."/>
            <person name="Donlon M."/>
            <person name="Ziemer C."/>
        </authorList>
    </citation>
    <scope>NUCLEOTIDE SEQUENCE [LARGE SCALE GENOMIC DNA]</scope>
</reference>
<sequence length="42" mass="5346">MWYGKEVLNYEEIHLEYDFKSRHCGCYCYCRRHWRSEPDDVK</sequence>
<organism evidence="1 2">
    <name type="scientific">Bacteroides xylanisolvens SD CC 1b</name>
    <dbReference type="NCBI Taxonomy" id="702447"/>
    <lineage>
        <taxon>Bacteria</taxon>
        <taxon>Pseudomonadati</taxon>
        <taxon>Bacteroidota</taxon>
        <taxon>Bacteroidia</taxon>
        <taxon>Bacteroidales</taxon>
        <taxon>Bacteroidaceae</taxon>
        <taxon>Bacteroides</taxon>
    </lineage>
</organism>
<gene>
    <name evidence="1" type="ORF">BN890_9670</name>
</gene>
<dbReference type="Proteomes" id="UP000019380">
    <property type="component" value="Unassembled WGS sequence"/>
</dbReference>
<dbReference type="AlphaFoldDB" id="D4VN44"/>
<protein>
    <submittedName>
        <fullName evidence="1">Uncharacterized protein</fullName>
    </submittedName>
</protein>
<accession>D4VN44</accession>